<dbReference type="Pfam" id="PF10824">
    <property type="entry name" value="T7SS_ESX_EspC"/>
    <property type="match status" value="1"/>
</dbReference>
<dbReference type="InterPro" id="IPR022536">
    <property type="entry name" value="EspC"/>
</dbReference>
<keyword evidence="2" id="KW-1185">Reference proteome</keyword>
<dbReference type="Gene3D" id="1.10.287.1060">
    <property type="entry name" value="ESAT-6-like"/>
    <property type="match status" value="1"/>
</dbReference>
<dbReference type="SUPFAM" id="SSF140453">
    <property type="entry name" value="EsxAB dimer-like"/>
    <property type="match status" value="1"/>
</dbReference>
<accession>A0A7W7QZ00</accession>
<evidence type="ECO:0000313" key="1">
    <source>
        <dbReference type="EMBL" id="MBB4922413.1"/>
    </source>
</evidence>
<proteinExistence type="predicted"/>
<dbReference type="AlphaFoldDB" id="A0A7W7QZ00"/>
<organism evidence="1 2">
    <name type="scientific">Kitasatospora kifunensis</name>
    <name type="common">Streptomyces kifunensis</name>
    <dbReference type="NCBI Taxonomy" id="58351"/>
    <lineage>
        <taxon>Bacteria</taxon>
        <taxon>Bacillati</taxon>
        <taxon>Actinomycetota</taxon>
        <taxon>Actinomycetes</taxon>
        <taxon>Kitasatosporales</taxon>
        <taxon>Streptomycetaceae</taxon>
        <taxon>Kitasatospora</taxon>
    </lineage>
</organism>
<dbReference type="GO" id="GO:0009306">
    <property type="term" value="P:protein secretion"/>
    <property type="evidence" value="ECO:0007669"/>
    <property type="project" value="InterPro"/>
</dbReference>
<evidence type="ECO:0000313" key="2">
    <source>
        <dbReference type="Proteomes" id="UP000540506"/>
    </source>
</evidence>
<gene>
    <name evidence="1" type="ORF">FHR34_001406</name>
</gene>
<protein>
    <submittedName>
        <fullName evidence="1">Uncharacterized protein YukE</fullName>
    </submittedName>
</protein>
<comment type="caution">
    <text evidence="1">The sequence shown here is derived from an EMBL/GenBank/DDBJ whole genome shotgun (WGS) entry which is preliminary data.</text>
</comment>
<name>A0A7W7QZ00_KITKI</name>
<reference evidence="1 2" key="1">
    <citation type="submission" date="2020-08" db="EMBL/GenBank/DDBJ databases">
        <title>Sequencing the genomes of 1000 actinobacteria strains.</title>
        <authorList>
            <person name="Klenk H.-P."/>
        </authorList>
    </citation>
    <scope>NUCLEOTIDE SEQUENCE [LARGE SCALE GENOMIC DNA]</scope>
    <source>
        <strain evidence="1 2">DSM 41654</strain>
    </source>
</reference>
<dbReference type="Proteomes" id="UP000540506">
    <property type="component" value="Unassembled WGS sequence"/>
</dbReference>
<dbReference type="EMBL" id="JACHJV010000001">
    <property type="protein sequence ID" value="MBB4922413.1"/>
    <property type="molecule type" value="Genomic_DNA"/>
</dbReference>
<dbReference type="RefSeq" id="WP_184934592.1">
    <property type="nucleotide sequence ID" value="NZ_JACHJV010000001.1"/>
</dbReference>
<sequence length="142" mass="14390">MSDRASEFDRMMNPWAYGSDGKLTAQAQGQGAARTQIQSADANNGGGGYSVDPAALDAAAADAEQINCRLGGECQSADDKMAAVSGGLSGFGLGAACKDASTTWDQQILALNKVIGGLAQNLRTTAQNYRAAESAAANGLQG</sequence>
<dbReference type="InterPro" id="IPR036689">
    <property type="entry name" value="ESAT-6-like_sf"/>
</dbReference>